<feature type="compositionally biased region" description="Gly residues" evidence="1">
    <location>
        <begin position="274"/>
        <end position="284"/>
    </location>
</feature>
<dbReference type="Gene3D" id="3.40.50.720">
    <property type="entry name" value="NAD(P)-binding Rossmann-like Domain"/>
    <property type="match status" value="1"/>
</dbReference>
<dbReference type="InterPro" id="IPR001509">
    <property type="entry name" value="Epimerase_deHydtase"/>
</dbReference>
<dbReference type="SUPFAM" id="SSF51735">
    <property type="entry name" value="NAD(P)-binding Rossmann-fold domains"/>
    <property type="match status" value="1"/>
</dbReference>
<evidence type="ECO:0000256" key="1">
    <source>
        <dbReference type="SAM" id="MobiDB-lite"/>
    </source>
</evidence>
<proteinExistence type="predicted"/>
<dbReference type="Proteomes" id="UP000284824">
    <property type="component" value="Unassembled WGS sequence"/>
</dbReference>
<reference evidence="3 4" key="1">
    <citation type="submission" date="2019-01" db="EMBL/GenBank/DDBJ databases">
        <title>Sequencing the genomes of 1000 actinobacteria strains.</title>
        <authorList>
            <person name="Klenk H.-P."/>
        </authorList>
    </citation>
    <scope>NUCLEOTIDE SEQUENCE [LARGE SCALE GENOMIC DNA]</scope>
    <source>
        <strain evidence="3 4">DSM 43925</strain>
    </source>
</reference>
<organism evidence="3 4">
    <name type="scientific">Nonomuraea polychroma</name>
    <dbReference type="NCBI Taxonomy" id="46176"/>
    <lineage>
        <taxon>Bacteria</taxon>
        <taxon>Bacillati</taxon>
        <taxon>Actinomycetota</taxon>
        <taxon>Actinomycetes</taxon>
        <taxon>Streptosporangiales</taxon>
        <taxon>Streptosporangiaceae</taxon>
        <taxon>Nonomuraea</taxon>
    </lineage>
</organism>
<evidence type="ECO:0000313" key="4">
    <source>
        <dbReference type="Proteomes" id="UP000284824"/>
    </source>
</evidence>
<evidence type="ECO:0000259" key="2">
    <source>
        <dbReference type="Pfam" id="PF01370"/>
    </source>
</evidence>
<keyword evidence="4" id="KW-1185">Reference proteome</keyword>
<feature type="domain" description="NAD-dependent epimerase/dehydratase" evidence="2">
    <location>
        <begin position="4"/>
        <end position="41"/>
    </location>
</feature>
<dbReference type="EMBL" id="SAUN01000001">
    <property type="protein sequence ID" value="RVX44574.1"/>
    <property type="molecule type" value="Genomic_DNA"/>
</dbReference>
<evidence type="ECO:0000313" key="3">
    <source>
        <dbReference type="EMBL" id="RVX44574.1"/>
    </source>
</evidence>
<accession>A0A438MFP3</accession>
<dbReference type="OrthoDB" id="4525855at2"/>
<dbReference type="Pfam" id="PF01370">
    <property type="entry name" value="Epimerase"/>
    <property type="match status" value="1"/>
</dbReference>
<dbReference type="InterPro" id="IPR036291">
    <property type="entry name" value="NAD(P)-bd_dom_sf"/>
</dbReference>
<feature type="region of interest" description="Disordered" evidence="1">
    <location>
        <begin position="236"/>
        <end position="284"/>
    </location>
</feature>
<name>A0A438MFP3_9ACTN</name>
<sequence length="284" mass="30421">MARIAVLGARGFVGAALTHALRDAGHEVTAVTRSTYADDQRAGPYDVLVNAACPSRRYWAEHNPADDHKETVRKTEELLRGWGWVSFVQISSMSARVQTDTVYGRNRALAEQACESAGALIVRLGPMYGSGLEKGSLIDMLHHRPVYASGDSLQSFAPVEWCAKWVADHLDQQGVWEIGARTTIALREIRDAIGSRSDFAADRRDDQFPALNIAEPDWPVAADVVPWLRAKLTGGSAAGEESTTCGPTAGSGSARWWPPRASPSSRLRTYGQAGASGSGGSGSG</sequence>
<dbReference type="AlphaFoldDB" id="A0A438MFP3"/>
<gene>
    <name evidence="3" type="ORF">EDD27_7316</name>
</gene>
<protein>
    <submittedName>
        <fullName evidence="3">Nucleoside-diphosphate-sugar epimerase</fullName>
    </submittedName>
</protein>
<comment type="caution">
    <text evidence="3">The sequence shown here is derived from an EMBL/GenBank/DDBJ whole genome shotgun (WGS) entry which is preliminary data.</text>
</comment>